<sequence length="222" mass="24073">MSALTYQERPAAGRAEGLLVLHHGRGADDRDLLGLGDVLDPERRLHVVTPRAPLTLDGWPGYHWYVVPRVGYPDPATFRAAYDRLAAFHDELWERTGVAPERTILGGFSMGSVMSYALGLAGERPKPAGILAFSGFVPTVEGWQPDVSSRAGRTRAFVAHGRRDPVMAVDFARRAKELLEAGGVELEYHESDAGHHIDPAHVPAAVEWVATTLPSPAGERAA</sequence>
<dbReference type="SUPFAM" id="SSF53474">
    <property type="entry name" value="alpha/beta-Hydrolases"/>
    <property type="match status" value="1"/>
</dbReference>
<comment type="similarity">
    <text evidence="1">Belongs to the AB hydrolase superfamily. AB hydrolase 2 family.</text>
</comment>
<dbReference type="InterPro" id="IPR029058">
    <property type="entry name" value="AB_hydrolase_fold"/>
</dbReference>
<dbReference type="RefSeq" id="WP_183339324.1">
    <property type="nucleotide sequence ID" value="NZ_JACHNU010000001.1"/>
</dbReference>
<dbReference type="AlphaFoldDB" id="A0A840I8U4"/>
<evidence type="ECO:0000313" key="4">
    <source>
        <dbReference type="EMBL" id="MBB4661286.1"/>
    </source>
</evidence>
<evidence type="ECO:0000313" key="5">
    <source>
        <dbReference type="Proteomes" id="UP000585272"/>
    </source>
</evidence>
<evidence type="ECO:0000256" key="1">
    <source>
        <dbReference type="ARBA" id="ARBA00006499"/>
    </source>
</evidence>
<dbReference type="EMBL" id="JACHNU010000001">
    <property type="protein sequence ID" value="MBB4661286.1"/>
    <property type="molecule type" value="Genomic_DNA"/>
</dbReference>
<evidence type="ECO:0000259" key="3">
    <source>
        <dbReference type="Pfam" id="PF02230"/>
    </source>
</evidence>
<gene>
    <name evidence="4" type="ORF">BDZ31_000859</name>
</gene>
<dbReference type="PANTHER" id="PTHR10655">
    <property type="entry name" value="LYSOPHOSPHOLIPASE-RELATED"/>
    <property type="match status" value="1"/>
</dbReference>
<organism evidence="4 5">
    <name type="scientific">Conexibacter arvalis</name>
    <dbReference type="NCBI Taxonomy" id="912552"/>
    <lineage>
        <taxon>Bacteria</taxon>
        <taxon>Bacillati</taxon>
        <taxon>Actinomycetota</taxon>
        <taxon>Thermoleophilia</taxon>
        <taxon>Solirubrobacterales</taxon>
        <taxon>Conexibacteraceae</taxon>
        <taxon>Conexibacter</taxon>
    </lineage>
</organism>
<evidence type="ECO:0000256" key="2">
    <source>
        <dbReference type="ARBA" id="ARBA00022801"/>
    </source>
</evidence>
<dbReference type="GO" id="GO:0016787">
    <property type="term" value="F:hydrolase activity"/>
    <property type="evidence" value="ECO:0007669"/>
    <property type="project" value="UniProtKB-KW"/>
</dbReference>
<name>A0A840I8U4_9ACTN</name>
<reference evidence="4 5" key="1">
    <citation type="submission" date="2020-08" db="EMBL/GenBank/DDBJ databases">
        <title>Genomic Encyclopedia of Archaeal and Bacterial Type Strains, Phase II (KMG-II): from individual species to whole genera.</title>
        <authorList>
            <person name="Goeker M."/>
        </authorList>
    </citation>
    <scope>NUCLEOTIDE SEQUENCE [LARGE SCALE GENOMIC DNA]</scope>
    <source>
        <strain evidence="4 5">DSM 23288</strain>
    </source>
</reference>
<feature type="domain" description="Phospholipase/carboxylesterase/thioesterase" evidence="3">
    <location>
        <begin position="13"/>
        <end position="211"/>
    </location>
</feature>
<keyword evidence="5" id="KW-1185">Reference proteome</keyword>
<dbReference type="InterPro" id="IPR050565">
    <property type="entry name" value="LYPA1-2/EST-like"/>
</dbReference>
<protein>
    <submittedName>
        <fullName evidence="4">Phospholipase/carboxylesterase</fullName>
    </submittedName>
</protein>
<comment type="caution">
    <text evidence="4">The sequence shown here is derived from an EMBL/GenBank/DDBJ whole genome shotgun (WGS) entry which is preliminary data.</text>
</comment>
<keyword evidence="2" id="KW-0378">Hydrolase</keyword>
<accession>A0A840I8U4</accession>
<dbReference type="PANTHER" id="PTHR10655:SF17">
    <property type="entry name" value="LYSOPHOSPHOLIPASE-LIKE PROTEIN 1"/>
    <property type="match status" value="1"/>
</dbReference>
<proteinExistence type="inferred from homology"/>
<dbReference type="Pfam" id="PF02230">
    <property type="entry name" value="Abhydrolase_2"/>
    <property type="match status" value="1"/>
</dbReference>
<dbReference type="Gene3D" id="3.40.50.1820">
    <property type="entry name" value="alpha/beta hydrolase"/>
    <property type="match status" value="1"/>
</dbReference>
<dbReference type="Proteomes" id="UP000585272">
    <property type="component" value="Unassembled WGS sequence"/>
</dbReference>
<dbReference type="InterPro" id="IPR003140">
    <property type="entry name" value="PLipase/COase/thioEstase"/>
</dbReference>